<dbReference type="CDD" id="cd01847">
    <property type="entry name" value="Triacylglycerol_lipase_like"/>
    <property type="match status" value="1"/>
</dbReference>
<dbReference type="GO" id="GO:0016788">
    <property type="term" value="F:hydrolase activity, acting on ester bonds"/>
    <property type="evidence" value="ECO:0007669"/>
    <property type="project" value="InterPro"/>
</dbReference>
<dbReference type="SUPFAM" id="SSF52266">
    <property type="entry name" value="SGNH hydrolase"/>
    <property type="match status" value="1"/>
</dbReference>
<reference evidence="2" key="1">
    <citation type="submission" date="2016-10" db="EMBL/GenBank/DDBJ databases">
        <title>Sequence of Gallionella enrichment culture.</title>
        <authorList>
            <person name="Poehlein A."/>
            <person name="Muehling M."/>
            <person name="Daniel R."/>
        </authorList>
    </citation>
    <scope>NUCLEOTIDE SEQUENCE</scope>
</reference>
<dbReference type="Pfam" id="PF00657">
    <property type="entry name" value="Lipase_GDSL"/>
    <property type="match status" value="1"/>
</dbReference>
<dbReference type="Gene3D" id="3.40.50.1110">
    <property type="entry name" value="SGNH hydrolase"/>
    <property type="match status" value="1"/>
</dbReference>
<gene>
    <name evidence="2" type="ORF">GALL_29900</name>
</gene>
<dbReference type="AlphaFoldDB" id="A0A1J5TW27"/>
<dbReference type="InterPro" id="IPR036514">
    <property type="entry name" value="SGNH_hydro_sf"/>
</dbReference>
<dbReference type="EMBL" id="MLJW01000007">
    <property type="protein sequence ID" value="OIR16270.1"/>
    <property type="molecule type" value="Genomic_DNA"/>
</dbReference>
<organism evidence="2">
    <name type="scientific">mine drainage metagenome</name>
    <dbReference type="NCBI Taxonomy" id="410659"/>
    <lineage>
        <taxon>unclassified sequences</taxon>
        <taxon>metagenomes</taxon>
        <taxon>ecological metagenomes</taxon>
    </lineage>
</organism>
<dbReference type="InterPro" id="IPR051058">
    <property type="entry name" value="GDSL_Est/Lipase"/>
</dbReference>
<evidence type="ECO:0000313" key="2">
    <source>
        <dbReference type="EMBL" id="OIR16270.1"/>
    </source>
</evidence>
<accession>A0A1J5TW27</accession>
<proteinExistence type="predicted"/>
<comment type="caution">
    <text evidence="2">The sequence shown here is derived from an EMBL/GenBank/DDBJ whole genome shotgun (WGS) entry which is preliminary data.</text>
</comment>
<sequence length="347" mass="35002">MHQLKIVSAILISIILAGCGGGGSNSDLPAKPRFTSQVSFGDSLSDVGSYKVGPILAAGGGQFTINAASATPPTLTNWTELTAASLGLGTCAALTGGFGVVPVAHPGCFGYAEGGARVTLQPGVGNTDSTLGPGSGAMTVPVLQQIQNHLAAITGNKFSGSELVLVMAGANDVFTQAAYVAASAVSPASAVAAVQTAAAELANDVKTQIIANGAKYVVVANIPDIGQTPYGVSLGANVALIDTLVSAFNAQLKADLPDSPNVLNVDAFTASGDEVANPAKYNLSNVIAPACNIAALPNNSSLFCTPSTLIPAVDAHYLYADAVHPTPYGYALFATYILQAMTNKGWY</sequence>
<dbReference type="InterPro" id="IPR001087">
    <property type="entry name" value="GDSL"/>
</dbReference>
<keyword evidence="1 2" id="KW-0378">Hydrolase</keyword>
<dbReference type="PANTHER" id="PTHR45648">
    <property type="entry name" value="GDSL LIPASE/ACYLHYDROLASE FAMILY PROTEIN (AFU_ORTHOLOGUE AFUA_4G14700)"/>
    <property type="match status" value="1"/>
</dbReference>
<dbReference type="PANTHER" id="PTHR45648:SF22">
    <property type="entry name" value="GDSL LIPASE_ACYLHYDROLASE FAMILY PROTEIN (AFU_ORTHOLOGUE AFUA_4G14700)"/>
    <property type="match status" value="1"/>
</dbReference>
<name>A0A1J5TW27_9ZZZZ</name>
<dbReference type="PROSITE" id="PS51257">
    <property type="entry name" value="PROKAR_LIPOPROTEIN"/>
    <property type="match status" value="1"/>
</dbReference>
<evidence type="ECO:0000256" key="1">
    <source>
        <dbReference type="ARBA" id="ARBA00022801"/>
    </source>
</evidence>
<protein>
    <submittedName>
        <fullName evidence="2">GDSL-like lipase/acylhydrolase</fullName>
    </submittedName>
</protein>